<evidence type="ECO:0008006" key="4">
    <source>
        <dbReference type="Google" id="ProtNLM"/>
    </source>
</evidence>
<proteinExistence type="inferred from homology"/>
<evidence type="ECO:0000313" key="2">
    <source>
        <dbReference type="EMBL" id="KDQ20255.1"/>
    </source>
</evidence>
<accession>A0A067MZY6</accession>
<dbReference type="OrthoDB" id="9972196at2759"/>
<organism evidence="2 3">
    <name type="scientific">Botryobasidium botryosum (strain FD-172 SS1)</name>
    <dbReference type="NCBI Taxonomy" id="930990"/>
    <lineage>
        <taxon>Eukaryota</taxon>
        <taxon>Fungi</taxon>
        <taxon>Dikarya</taxon>
        <taxon>Basidiomycota</taxon>
        <taxon>Agaricomycotina</taxon>
        <taxon>Agaricomycetes</taxon>
        <taxon>Cantharellales</taxon>
        <taxon>Botryobasidiaceae</taxon>
        <taxon>Botryobasidium</taxon>
    </lineage>
</organism>
<dbReference type="STRING" id="930990.A0A067MZY6"/>
<dbReference type="EMBL" id="KL198018">
    <property type="protein sequence ID" value="KDQ20255.1"/>
    <property type="molecule type" value="Genomic_DNA"/>
</dbReference>
<dbReference type="PANTHER" id="PTHR30344:SF7">
    <property type="entry name" value="DUF2415 DOMAIN-CONTAINING PROTEIN"/>
    <property type="match status" value="1"/>
</dbReference>
<evidence type="ECO:0000313" key="3">
    <source>
        <dbReference type="Proteomes" id="UP000027195"/>
    </source>
</evidence>
<dbReference type="Gene3D" id="2.130.10.10">
    <property type="entry name" value="YVTN repeat-like/Quinoprotein amine dehydrogenase"/>
    <property type="match status" value="1"/>
</dbReference>
<dbReference type="InterPro" id="IPR050282">
    <property type="entry name" value="Cycloisomerase_2"/>
</dbReference>
<dbReference type="Pfam" id="PF10282">
    <property type="entry name" value="Lactonase"/>
    <property type="match status" value="1"/>
</dbReference>
<gene>
    <name evidence="2" type="ORF">BOTBODRAFT_27670</name>
</gene>
<dbReference type="InParanoid" id="A0A067MZY6"/>
<reference evidence="3" key="1">
    <citation type="journal article" date="2014" name="Proc. Natl. Acad. Sci. U.S.A.">
        <title>Extensive sampling of basidiomycete genomes demonstrates inadequacy of the white-rot/brown-rot paradigm for wood decay fungi.</title>
        <authorList>
            <person name="Riley R."/>
            <person name="Salamov A.A."/>
            <person name="Brown D.W."/>
            <person name="Nagy L.G."/>
            <person name="Floudas D."/>
            <person name="Held B.W."/>
            <person name="Levasseur A."/>
            <person name="Lombard V."/>
            <person name="Morin E."/>
            <person name="Otillar R."/>
            <person name="Lindquist E.A."/>
            <person name="Sun H."/>
            <person name="LaButti K.M."/>
            <person name="Schmutz J."/>
            <person name="Jabbour D."/>
            <person name="Luo H."/>
            <person name="Baker S.E."/>
            <person name="Pisabarro A.G."/>
            <person name="Walton J.D."/>
            <person name="Blanchette R.A."/>
            <person name="Henrissat B."/>
            <person name="Martin F."/>
            <person name="Cullen D."/>
            <person name="Hibbett D.S."/>
            <person name="Grigoriev I.V."/>
        </authorList>
    </citation>
    <scope>NUCLEOTIDE SEQUENCE [LARGE SCALE GENOMIC DNA]</scope>
    <source>
        <strain evidence="3">FD-172 SS1</strain>
    </source>
</reference>
<comment type="similarity">
    <text evidence="1">Belongs to the cycloisomerase 2 family.</text>
</comment>
<dbReference type="HOGENOM" id="CLU_038716_1_0_1"/>
<dbReference type="InterPro" id="IPR015943">
    <property type="entry name" value="WD40/YVTN_repeat-like_dom_sf"/>
</dbReference>
<dbReference type="GO" id="GO:0017057">
    <property type="term" value="F:6-phosphogluconolactonase activity"/>
    <property type="evidence" value="ECO:0007669"/>
    <property type="project" value="TreeGrafter"/>
</dbReference>
<name>A0A067MZY6_BOTB1</name>
<keyword evidence="3" id="KW-1185">Reference proteome</keyword>
<protein>
    <recommendedName>
        <fullName evidence="4">Isomerase YbhE</fullName>
    </recommendedName>
</protein>
<dbReference type="InterPro" id="IPR019405">
    <property type="entry name" value="Lactonase_7-beta_prop"/>
</dbReference>
<evidence type="ECO:0000256" key="1">
    <source>
        <dbReference type="ARBA" id="ARBA00005564"/>
    </source>
</evidence>
<dbReference type="AlphaFoldDB" id="A0A067MZY6"/>
<dbReference type="SUPFAM" id="SSF75011">
    <property type="entry name" value="3-carboxy-cis,cis-mucoante lactonizing enzyme"/>
    <property type="match status" value="1"/>
</dbReference>
<dbReference type="Proteomes" id="UP000027195">
    <property type="component" value="Unassembled WGS sequence"/>
</dbReference>
<dbReference type="PANTHER" id="PTHR30344">
    <property type="entry name" value="6-PHOSPHOGLUCONOLACTONASE-RELATED"/>
    <property type="match status" value="1"/>
</dbReference>
<sequence>MQHTILVGSYSSEITALEFDTSTSPPTLSVSASFPTGKNPSWISPHPSDKSLLVAGNEVPDGKIQLFKFDQAQKTLELLGERPSGGADPAHILVLEDEIIVANYTGGTVQVVPLTLDPPSLGTPSQVFQLTGTSVNTTRQESSHPHQAVLHLEGHEVLVPDLGADKILRFAKENGKWVIKGSVDITPGAGPRHIVIYENKLYTVGELDNTLIVHEFPALPEEPRHITTLPTVRPPREADPAMIPAANILAPPTPTFPTPFIYVTNRNDPHPEGDSIAIYSLSSPDEASPGGVTLVNEVHTGMKHARGLAIGGPDDKYLIIGGVHGGGIKVFERTKGGASLKEVAKLEGVEKPTGFVWL</sequence>